<evidence type="ECO:0000313" key="2">
    <source>
        <dbReference type="EMBL" id="MBO1832833.1"/>
    </source>
</evidence>
<keyword evidence="4" id="KW-1185">Reference proteome</keyword>
<evidence type="ECO:0000313" key="3">
    <source>
        <dbReference type="Proteomes" id="UP000611459"/>
    </source>
</evidence>
<dbReference type="RefSeq" id="WP_174956822.1">
    <property type="nucleotide sequence ID" value="NZ_JAENHZ010000008.1"/>
</dbReference>
<comment type="caution">
    <text evidence="1">The sequence shown here is derived from an EMBL/GenBank/DDBJ whole genome shotgun (WGS) entry which is preliminary data.</text>
</comment>
<reference evidence="1" key="1">
    <citation type="submission" date="2021-01" db="EMBL/GenBank/DDBJ databases">
        <title>Outbreak of Burkholderia contaminns endophthalmitis traced to a clinical ventilation system.</title>
        <authorList>
            <person name="Lipuma J."/>
            <person name="Spilker T."/>
            <person name="Kratholm J."/>
        </authorList>
    </citation>
    <scope>NUCLEOTIDE SEQUENCE</scope>
    <source>
        <strain evidence="1">HI4954</strain>
    </source>
</reference>
<organism evidence="1 3">
    <name type="scientific">Burkholderia contaminans</name>
    <dbReference type="NCBI Taxonomy" id="488447"/>
    <lineage>
        <taxon>Bacteria</taxon>
        <taxon>Pseudomonadati</taxon>
        <taxon>Pseudomonadota</taxon>
        <taxon>Betaproteobacteria</taxon>
        <taxon>Burkholderiales</taxon>
        <taxon>Burkholderiaceae</taxon>
        <taxon>Burkholderia</taxon>
        <taxon>Burkholderia cepacia complex</taxon>
    </lineage>
</organism>
<sequence length="241" mass="26478">MQQQTNDNNRTASVPIIPLSFFPYTVTVVAMTTRCGNRMEAVGLLFETGEVVIGYPFKDSSGKVLMDRSDMNLLDIKAILLPNGEVMDSDDWTVIDSPPTFDRRLMASFSMLADAQFAYGEGEGESLFEQAVQAQANTQRLSGLPYAYLLRQIGADRASIDRRDGSGERMQVIPNDRRFLAVWSGVFRDPGSRTVGGGFFTLAAGYDPEELASIDALAVGQTWQSDTYGLHHTVTRVADAD</sequence>
<dbReference type="EMBL" id="JAGEMX010000009">
    <property type="protein sequence ID" value="MBO1832833.1"/>
    <property type="molecule type" value="Genomic_DNA"/>
</dbReference>
<proteinExistence type="predicted"/>
<evidence type="ECO:0000313" key="4">
    <source>
        <dbReference type="Proteomes" id="UP000664048"/>
    </source>
</evidence>
<name>A0AAP1V7P8_9BURK</name>
<dbReference type="Proteomes" id="UP000664048">
    <property type="component" value="Unassembled WGS sequence"/>
</dbReference>
<dbReference type="Proteomes" id="UP000611459">
    <property type="component" value="Unassembled WGS sequence"/>
</dbReference>
<evidence type="ECO:0000313" key="1">
    <source>
        <dbReference type="EMBL" id="MBK1931956.1"/>
    </source>
</evidence>
<dbReference type="AlphaFoldDB" id="A0AAP1V7P8"/>
<reference evidence="2 4" key="2">
    <citation type="submission" date="2021-03" db="EMBL/GenBank/DDBJ databases">
        <title>Clinical course, treatment and visual outcome of an outbreak of Burkholderia contaminans endophthalmitis following cataract surgery.</title>
        <authorList>
            <person name="Lind C."/>
            <person name="Olsen K."/>
            <person name="Angelsen N.K."/>
            <person name="Krefting E.A."/>
            <person name="Fossen K."/>
            <person name="Gravningen K."/>
            <person name="Depoorter E."/>
            <person name="Vandamme P."/>
            <person name="Bertelsen G."/>
        </authorList>
    </citation>
    <scope>NUCLEOTIDE SEQUENCE [LARGE SCALE GENOMIC DNA]</scope>
    <source>
        <strain evidence="2 4">51242556</strain>
    </source>
</reference>
<accession>A0AAP1V7P8</accession>
<dbReference type="EMBL" id="JAENIB010000007">
    <property type="protein sequence ID" value="MBK1931956.1"/>
    <property type="molecule type" value="Genomic_DNA"/>
</dbReference>
<protein>
    <submittedName>
        <fullName evidence="1">Uncharacterized protein</fullName>
    </submittedName>
</protein>
<gene>
    <name evidence="2" type="ORF">J4M89_25935</name>
    <name evidence="1" type="ORF">JIN94_18890</name>
</gene>